<organism evidence="2 3">
    <name type="scientific">Pseudomonas avellanae</name>
    <dbReference type="NCBI Taxonomy" id="46257"/>
    <lineage>
        <taxon>Bacteria</taxon>
        <taxon>Pseudomonadati</taxon>
        <taxon>Pseudomonadota</taxon>
        <taxon>Gammaproteobacteria</taxon>
        <taxon>Pseudomonadales</taxon>
        <taxon>Pseudomonadaceae</taxon>
        <taxon>Pseudomonas</taxon>
    </lineage>
</organism>
<dbReference type="AlphaFoldDB" id="A0A261WK60"/>
<evidence type="ECO:0000313" key="3">
    <source>
        <dbReference type="Proteomes" id="UP000217163"/>
    </source>
</evidence>
<dbReference type="AntiFam" id="ANF00261">
    <property type="entry name" value="Protein of unknown function (DUF1534)"/>
</dbReference>
<protein>
    <recommendedName>
        <fullName evidence="4">DUF1534 domain-containing protein</fullName>
    </recommendedName>
</protein>
<dbReference type="Proteomes" id="UP000217163">
    <property type="component" value="Unassembled WGS sequence"/>
</dbReference>
<proteinExistence type="predicted"/>
<evidence type="ECO:0000313" key="2">
    <source>
        <dbReference type="EMBL" id="OZI86283.1"/>
    </source>
</evidence>
<name>A0A261WK60_9PSED</name>
<gene>
    <name evidence="2" type="ORF">CFN58_13230</name>
</gene>
<evidence type="ECO:0000256" key="1">
    <source>
        <dbReference type="SAM" id="MobiDB-lite"/>
    </source>
</evidence>
<reference evidence="3" key="1">
    <citation type="journal article" date="2016" name="Sci. Rep.">
        <title>Genome analysis of the kiwifruit canker pathogen Pseudomonas syringae pv. actinidiae biovar 5.</title>
        <authorList>
            <person name="Fujikawa T."/>
            <person name="Sawada H."/>
        </authorList>
    </citation>
    <scope>NUCLEOTIDE SEQUENCE [LARGE SCALE GENOMIC DNA]</scope>
    <source>
        <strain evidence="3">MAFF 212061</strain>
    </source>
</reference>
<dbReference type="EMBL" id="NKQU01000560">
    <property type="protein sequence ID" value="OZI86283.1"/>
    <property type="molecule type" value="Genomic_DNA"/>
</dbReference>
<feature type="region of interest" description="Disordered" evidence="1">
    <location>
        <begin position="1"/>
        <end position="26"/>
    </location>
</feature>
<evidence type="ECO:0008006" key="4">
    <source>
        <dbReference type="Google" id="ProtNLM"/>
    </source>
</evidence>
<accession>A0A261WK60</accession>
<comment type="caution">
    <text evidence="2">The sequence shown here is derived from an EMBL/GenBank/DDBJ whole genome shotgun (WGS) entry which is preliminary data.</text>
</comment>
<sequence length="91" mass="9873">MGVIDQHHLAPASGSGKRTHQTCGASANDYNVSNGHSVFPRLCKSICHDRSHAPRGNASRDALRHICAPHHLFKIGRRASRTASPRGAWGR</sequence>